<accession>A0A1J7FZ24</accession>
<dbReference type="Gene3D" id="1.10.510.10">
    <property type="entry name" value="Transferase(Phosphotransferase) domain 1"/>
    <property type="match status" value="1"/>
</dbReference>
<reference evidence="2 3" key="1">
    <citation type="journal article" date="2017" name="Plant Biotechnol. J.">
        <title>A comprehensive draft genome sequence for lupin (Lupinus angustifolius), an emerging health food: insights into plant-microbe interactions and legume evolution.</title>
        <authorList>
            <person name="Hane J.K."/>
            <person name="Ming Y."/>
            <person name="Kamphuis L.G."/>
            <person name="Nelson M.N."/>
            <person name="Garg G."/>
            <person name="Atkins C.A."/>
            <person name="Bayer P.E."/>
            <person name="Bravo A."/>
            <person name="Bringans S."/>
            <person name="Cannon S."/>
            <person name="Edwards D."/>
            <person name="Foley R."/>
            <person name="Gao L.L."/>
            <person name="Harrison M.J."/>
            <person name="Huang W."/>
            <person name="Hurgobin B."/>
            <person name="Li S."/>
            <person name="Liu C.W."/>
            <person name="McGrath A."/>
            <person name="Morahan G."/>
            <person name="Murray J."/>
            <person name="Weller J."/>
            <person name="Jian J."/>
            <person name="Singh K.B."/>
        </authorList>
    </citation>
    <scope>NUCLEOTIDE SEQUENCE [LARGE SCALE GENOMIC DNA]</scope>
    <source>
        <strain evidence="3">cv. Tanjil</strain>
        <tissue evidence="2">Whole plant</tissue>
    </source>
</reference>
<evidence type="ECO:0008006" key="4">
    <source>
        <dbReference type="Google" id="ProtNLM"/>
    </source>
</evidence>
<organism evidence="2 3">
    <name type="scientific">Lupinus angustifolius</name>
    <name type="common">Narrow-leaved blue lupine</name>
    <dbReference type="NCBI Taxonomy" id="3871"/>
    <lineage>
        <taxon>Eukaryota</taxon>
        <taxon>Viridiplantae</taxon>
        <taxon>Streptophyta</taxon>
        <taxon>Embryophyta</taxon>
        <taxon>Tracheophyta</taxon>
        <taxon>Spermatophyta</taxon>
        <taxon>Magnoliopsida</taxon>
        <taxon>eudicotyledons</taxon>
        <taxon>Gunneridae</taxon>
        <taxon>Pentapetalae</taxon>
        <taxon>rosids</taxon>
        <taxon>fabids</taxon>
        <taxon>Fabales</taxon>
        <taxon>Fabaceae</taxon>
        <taxon>Papilionoideae</taxon>
        <taxon>50 kb inversion clade</taxon>
        <taxon>genistoids sensu lato</taxon>
        <taxon>core genistoids</taxon>
        <taxon>Genisteae</taxon>
        <taxon>Lupinus</taxon>
    </lineage>
</organism>
<dbReference type="SUPFAM" id="SSF56112">
    <property type="entry name" value="Protein kinase-like (PK-like)"/>
    <property type="match status" value="1"/>
</dbReference>
<dbReference type="STRING" id="3871.A0A1J7FZ24"/>
<feature type="compositionally biased region" description="Low complexity" evidence="1">
    <location>
        <begin position="51"/>
        <end position="61"/>
    </location>
</feature>
<keyword evidence="3" id="KW-1185">Reference proteome</keyword>
<evidence type="ECO:0000313" key="2">
    <source>
        <dbReference type="EMBL" id="OIV93389.1"/>
    </source>
</evidence>
<evidence type="ECO:0000313" key="3">
    <source>
        <dbReference type="Proteomes" id="UP000188354"/>
    </source>
</evidence>
<gene>
    <name evidence="2" type="ORF">TanjilG_24109</name>
</gene>
<feature type="region of interest" description="Disordered" evidence="1">
    <location>
        <begin position="48"/>
        <end position="73"/>
    </location>
</feature>
<sequence length="73" mass="8126">MIMDPCLRKQYSPGAARKIAKLADNCLKKIPEDRPSMNQIVETLKQALQYSDSSSSSQNPDDSSRSNVVRKGK</sequence>
<dbReference type="Gramene" id="OIV93389">
    <property type="protein sequence ID" value="OIV93389"/>
    <property type="gene ID" value="TanjilG_24109"/>
</dbReference>
<protein>
    <recommendedName>
        <fullName evidence="4">Serine-threonine/tyrosine-protein kinase catalytic domain-containing protein</fullName>
    </recommendedName>
</protein>
<dbReference type="Proteomes" id="UP000188354">
    <property type="component" value="Chromosome LG18"/>
</dbReference>
<proteinExistence type="predicted"/>
<dbReference type="InterPro" id="IPR011009">
    <property type="entry name" value="Kinase-like_dom_sf"/>
</dbReference>
<name>A0A1J7FZ24_LUPAN</name>
<dbReference type="EMBL" id="CM007378">
    <property type="protein sequence ID" value="OIV93389.1"/>
    <property type="molecule type" value="Genomic_DNA"/>
</dbReference>
<dbReference type="AlphaFoldDB" id="A0A1J7FZ24"/>
<evidence type="ECO:0000256" key="1">
    <source>
        <dbReference type="SAM" id="MobiDB-lite"/>
    </source>
</evidence>